<accession>A0A2M8J419</accession>
<dbReference type="Gene3D" id="3.40.190.10">
    <property type="entry name" value="Periplasmic binding protein-like II"/>
    <property type="match status" value="2"/>
</dbReference>
<name>A0A2M8J419_9RHOB</name>
<organism evidence="1 2">
    <name type="scientific">Pseudooceanicola lipolyticus</name>
    <dbReference type="NCBI Taxonomy" id="2029104"/>
    <lineage>
        <taxon>Bacteria</taxon>
        <taxon>Pseudomonadati</taxon>
        <taxon>Pseudomonadota</taxon>
        <taxon>Alphaproteobacteria</taxon>
        <taxon>Rhodobacterales</taxon>
        <taxon>Paracoccaceae</taxon>
        <taxon>Pseudooceanicola</taxon>
    </lineage>
</organism>
<dbReference type="Proteomes" id="UP000231553">
    <property type="component" value="Unassembled WGS sequence"/>
</dbReference>
<sequence>MAISDYAHTRDLVTGRIRPEGIDLNILSYPFEQVGLRFALGREFDVSEYSLAGFCAHVANTPEPEFVGLPVFPSRVFRQSSFFINDASGITSVDDLRGKRVGLPQWSQTATVYARGYLAHDVGLDLRDISWVQAGVNSPGRKEGVDLALPEGIDLVRRPDSCLSDMLAAGDIDCAISARPPNSFLQGDRGVRRLFPDPQKVEEEYFRRTGIFPIMHVLVVRRDIYEANRWIMRNLMDAFNEAKARAFDRFRDITTSFAPLGWGPSSFEASNRLLFPDGEPWPYGVRENAHTLNTFLTYCHEQGVTRRRLRAEDIFPPECSFEVIV</sequence>
<comment type="caution">
    <text evidence="1">The sequence shown here is derived from an EMBL/GenBank/DDBJ whole genome shotgun (WGS) entry which is preliminary data.</text>
</comment>
<proteinExistence type="predicted"/>
<keyword evidence="2" id="KW-1185">Reference proteome</keyword>
<dbReference type="SUPFAM" id="SSF53850">
    <property type="entry name" value="Periplasmic binding protein-like II"/>
    <property type="match status" value="1"/>
</dbReference>
<protein>
    <recommendedName>
        <fullName evidence="3">4,5-dihydroxyphthalate decarboxylase</fullName>
    </recommendedName>
</protein>
<gene>
    <name evidence="1" type="ORF">CVM52_06555</name>
</gene>
<evidence type="ECO:0000313" key="2">
    <source>
        <dbReference type="Proteomes" id="UP000231553"/>
    </source>
</evidence>
<evidence type="ECO:0000313" key="1">
    <source>
        <dbReference type="EMBL" id="PJE37527.1"/>
    </source>
</evidence>
<evidence type="ECO:0008006" key="3">
    <source>
        <dbReference type="Google" id="ProtNLM"/>
    </source>
</evidence>
<dbReference type="EMBL" id="PGTB01000013">
    <property type="protein sequence ID" value="PJE37527.1"/>
    <property type="molecule type" value="Genomic_DNA"/>
</dbReference>
<dbReference type="AlphaFoldDB" id="A0A2M8J419"/>
<reference evidence="1 2" key="1">
    <citation type="journal article" date="2018" name="Int. J. Syst. Evol. Microbiol.">
        <title>Pseudooceanicola lipolyticus sp. nov., a marine alphaproteobacterium, reclassification of Oceanicola flagellatus as Pseudooceanicola flagellatus comb. nov. and emended description of the genus Pseudooceanicola.</title>
        <authorList>
            <person name="Huang M.-M."/>
            <person name="Guo L.-L."/>
            <person name="Wu Y.-H."/>
            <person name="Lai Q.-L."/>
            <person name="Shao Z.-Z."/>
            <person name="Wang C.-S."/>
            <person name="Wu M."/>
            <person name="Xu X.-W."/>
        </authorList>
    </citation>
    <scope>NUCLEOTIDE SEQUENCE [LARGE SCALE GENOMIC DNA]</scope>
    <source>
        <strain evidence="1 2">157</strain>
    </source>
</reference>